<dbReference type="Proteomes" id="UP000297703">
    <property type="component" value="Unassembled WGS sequence"/>
</dbReference>
<proteinExistence type="predicted"/>
<evidence type="ECO:0000256" key="1">
    <source>
        <dbReference type="SAM" id="MobiDB-lite"/>
    </source>
</evidence>
<sequence>MIPPPCVVLKRVVLLHMLGINVPCTCMHTLHLPYTVHAQAGWSSVAAGGERESRTQRCKSGSWETQDWAREQVGPGVIGPGLGVAIPGERDTNHWDPTSQPGASCPLQPAAW</sequence>
<gene>
    <name evidence="2" type="ORF">DR999_PMT09572</name>
</gene>
<protein>
    <submittedName>
        <fullName evidence="2">Lysosomal protein NCU-G1</fullName>
    </submittedName>
</protein>
<accession>A0A4D9ENG6</accession>
<dbReference type="EMBL" id="QXTE01000082">
    <property type="protein sequence ID" value="TFK07524.1"/>
    <property type="molecule type" value="Genomic_DNA"/>
</dbReference>
<keyword evidence="3" id="KW-1185">Reference proteome</keyword>
<comment type="caution">
    <text evidence="2">The sequence shown here is derived from an EMBL/GenBank/DDBJ whole genome shotgun (WGS) entry which is preliminary data.</text>
</comment>
<reference evidence="2 3" key="1">
    <citation type="submission" date="2019-04" db="EMBL/GenBank/DDBJ databases">
        <title>Draft genome of the big-headed turtle Platysternon megacephalum.</title>
        <authorList>
            <person name="Gong S."/>
        </authorList>
    </citation>
    <scope>NUCLEOTIDE SEQUENCE [LARGE SCALE GENOMIC DNA]</scope>
    <source>
        <strain evidence="2">DO16091913</strain>
        <tissue evidence="2">Muscle</tissue>
    </source>
</reference>
<feature type="region of interest" description="Disordered" evidence="1">
    <location>
        <begin position="71"/>
        <end position="112"/>
    </location>
</feature>
<reference evidence="2 3" key="2">
    <citation type="submission" date="2019-04" db="EMBL/GenBank/DDBJ databases">
        <title>The genome sequence of big-headed turtle.</title>
        <authorList>
            <person name="Gong S."/>
        </authorList>
    </citation>
    <scope>NUCLEOTIDE SEQUENCE [LARGE SCALE GENOMIC DNA]</scope>
    <source>
        <strain evidence="2">DO16091913</strain>
        <tissue evidence="2">Muscle</tissue>
    </source>
</reference>
<organism evidence="2 3">
    <name type="scientific">Platysternon megacephalum</name>
    <name type="common">big-headed turtle</name>
    <dbReference type="NCBI Taxonomy" id="55544"/>
    <lineage>
        <taxon>Eukaryota</taxon>
        <taxon>Metazoa</taxon>
        <taxon>Chordata</taxon>
        <taxon>Craniata</taxon>
        <taxon>Vertebrata</taxon>
        <taxon>Euteleostomi</taxon>
        <taxon>Archelosauria</taxon>
        <taxon>Testudinata</taxon>
        <taxon>Testudines</taxon>
        <taxon>Cryptodira</taxon>
        <taxon>Durocryptodira</taxon>
        <taxon>Testudinoidea</taxon>
        <taxon>Platysternidae</taxon>
        <taxon>Platysternon</taxon>
    </lineage>
</organism>
<evidence type="ECO:0000313" key="3">
    <source>
        <dbReference type="Proteomes" id="UP000297703"/>
    </source>
</evidence>
<name>A0A4D9ENG6_9SAUR</name>
<dbReference type="AlphaFoldDB" id="A0A4D9ENG6"/>
<evidence type="ECO:0000313" key="2">
    <source>
        <dbReference type="EMBL" id="TFK07524.1"/>
    </source>
</evidence>